<evidence type="ECO:0000256" key="6">
    <source>
        <dbReference type="ARBA" id="ARBA00023136"/>
    </source>
</evidence>
<feature type="transmembrane region" description="Helical" evidence="7">
    <location>
        <begin position="277"/>
        <end position="295"/>
    </location>
</feature>
<protein>
    <submittedName>
        <fullName evidence="9">ABC transporter permease subunit</fullName>
    </submittedName>
</protein>
<dbReference type="InterPro" id="IPR000515">
    <property type="entry name" value="MetI-like"/>
</dbReference>
<keyword evidence="2 7" id="KW-0813">Transport</keyword>
<evidence type="ECO:0000256" key="2">
    <source>
        <dbReference type="ARBA" id="ARBA00022448"/>
    </source>
</evidence>
<keyword evidence="5 7" id="KW-1133">Transmembrane helix</keyword>
<evidence type="ECO:0000256" key="5">
    <source>
        <dbReference type="ARBA" id="ARBA00022989"/>
    </source>
</evidence>
<keyword evidence="3" id="KW-1003">Cell membrane</keyword>
<keyword evidence="6 7" id="KW-0472">Membrane</keyword>
<accession>A0ABV9GRL6</accession>
<comment type="caution">
    <text evidence="9">The sequence shown here is derived from an EMBL/GenBank/DDBJ whole genome shotgun (WGS) entry which is preliminary data.</text>
</comment>
<feature type="transmembrane region" description="Helical" evidence="7">
    <location>
        <begin position="145"/>
        <end position="165"/>
    </location>
</feature>
<feature type="transmembrane region" description="Helical" evidence="7">
    <location>
        <begin position="102"/>
        <end position="125"/>
    </location>
</feature>
<dbReference type="Pfam" id="PF00528">
    <property type="entry name" value="BPD_transp_1"/>
    <property type="match status" value="1"/>
</dbReference>
<gene>
    <name evidence="9" type="ORF">ACFO4N_14425</name>
</gene>
<organism evidence="9 10">
    <name type="scientific">Camelliibacillus cellulosilyticus</name>
    <dbReference type="NCBI Taxonomy" id="2174486"/>
    <lineage>
        <taxon>Bacteria</taxon>
        <taxon>Bacillati</taxon>
        <taxon>Bacillota</taxon>
        <taxon>Bacilli</taxon>
        <taxon>Bacillales</taxon>
        <taxon>Sporolactobacillaceae</taxon>
        <taxon>Camelliibacillus</taxon>
    </lineage>
</organism>
<keyword evidence="10" id="KW-1185">Reference proteome</keyword>
<feature type="transmembrane region" description="Helical" evidence="7">
    <location>
        <begin position="217"/>
        <end position="236"/>
    </location>
</feature>
<dbReference type="Gene3D" id="1.10.3720.10">
    <property type="entry name" value="MetI-like"/>
    <property type="match status" value="1"/>
</dbReference>
<reference evidence="10" key="1">
    <citation type="journal article" date="2019" name="Int. J. Syst. Evol. Microbiol.">
        <title>The Global Catalogue of Microorganisms (GCM) 10K type strain sequencing project: providing services to taxonomists for standard genome sequencing and annotation.</title>
        <authorList>
            <consortium name="The Broad Institute Genomics Platform"/>
            <consortium name="The Broad Institute Genome Sequencing Center for Infectious Disease"/>
            <person name="Wu L."/>
            <person name="Ma J."/>
        </authorList>
    </citation>
    <scope>NUCLEOTIDE SEQUENCE [LARGE SCALE GENOMIC DNA]</scope>
    <source>
        <strain evidence="10">CGMCC 1.16306</strain>
    </source>
</reference>
<dbReference type="InterPro" id="IPR035906">
    <property type="entry name" value="MetI-like_sf"/>
</dbReference>
<evidence type="ECO:0000256" key="3">
    <source>
        <dbReference type="ARBA" id="ARBA00022475"/>
    </source>
</evidence>
<feature type="domain" description="ABC transmembrane type-1" evidence="8">
    <location>
        <begin position="96"/>
        <end position="294"/>
    </location>
</feature>
<feature type="transmembrane region" description="Helical" evidence="7">
    <location>
        <begin position="177"/>
        <end position="197"/>
    </location>
</feature>
<evidence type="ECO:0000313" key="10">
    <source>
        <dbReference type="Proteomes" id="UP001596022"/>
    </source>
</evidence>
<evidence type="ECO:0000256" key="7">
    <source>
        <dbReference type="RuleBase" id="RU363032"/>
    </source>
</evidence>
<evidence type="ECO:0000256" key="1">
    <source>
        <dbReference type="ARBA" id="ARBA00004651"/>
    </source>
</evidence>
<proteinExistence type="inferred from homology"/>
<feature type="transmembrane region" description="Helical" evidence="7">
    <location>
        <begin position="243"/>
        <end position="265"/>
    </location>
</feature>
<dbReference type="RefSeq" id="WP_376846994.1">
    <property type="nucleotide sequence ID" value="NZ_JBHSFW010000013.1"/>
</dbReference>
<dbReference type="EMBL" id="JBHSFW010000013">
    <property type="protein sequence ID" value="MFC4619905.1"/>
    <property type="molecule type" value="Genomic_DNA"/>
</dbReference>
<evidence type="ECO:0000313" key="9">
    <source>
        <dbReference type="EMBL" id="MFC4619905.1"/>
    </source>
</evidence>
<keyword evidence="4 7" id="KW-0812">Transmembrane</keyword>
<evidence type="ECO:0000259" key="8">
    <source>
        <dbReference type="PROSITE" id="PS50928"/>
    </source>
</evidence>
<dbReference type="PROSITE" id="PS50928">
    <property type="entry name" value="ABC_TM1"/>
    <property type="match status" value="1"/>
</dbReference>
<dbReference type="Proteomes" id="UP001596022">
    <property type="component" value="Unassembled WGS sequence"/>
</dbReference>
<name>A0ABV9GRL6_9BACL</name>
<dbReference type="SUPFAM" id="SSF161098">
    <property type="entry name" value="MetI-like"/>
    <property type="match status" value="1"/>
</dbReference>
<comment type="subcellular location">
    <subcellularLocation>
        <location evidence="1 7">Cell membrane</location>
        <topology evidence="1 7">Multi-pass membrane protein</topology>
    </subcellularLocation>
</comment>
<dbReference type="CDD" id="cd06261">
    <property type="entry name" value="TM_PBP2"/>
    <property type="match status" value="1"/>
</dbReference>
<evidence type="ECO:0000256" key="4">
    <source>
        <dbReference type="ARBA" id="ARBA00022692"/>
    </source>
</evidence>
<sequence>MWRFLFQILLTILIAFVLGSLPYLAFNMDGLMTVQRMIDSGELDNAMFLGFDFEWNWGRFIHHMLTSVVNIFHLSSMTYYDHNLIKPLFPEYFLRYLYSMKILVASLGSAFCLSVVITIMIIMMPVPVKRLIKTALQAVQSIPDLFYLIFLQLASIAIYETFHVLFFEVAEYDREIYLLPIIVLTFFPTLQMIQYLIANFEQEISEPYVTLAQAKGLHRWRILLIHVLRNAIATFLAHLKTIFWFALSNLIMVEVLLNMKGFISFLFEYGPLTPEMYTYGLIMLVVPFMMFFFVLQRLVGRINRTELGEVI</sequence>
<dbReference type="PANTHER" id="PTHR30465">
    <property type="entry name" value="INNER MEMBRANE ABC TRANSPORTER"/>
    <property type="match status" value="1"/>
</dbReference>
<dbReference type="PANTHER" id="PTHR30465:SF44">
    <property type="entry name" value="ABC-TYPE DIPEPTIDE_OLIGOPEPTIDE TRANSPORT SYSTEM, PERMEASE COMPONENT"/>
    <property type="match status" value="1"/>
</dbReference>
<comment type="similarity">
    <text evidence="7">Belongs to the binding-protein-dependent transport system permease family.</text>
</comment>